<name>A0ABQ5XHN4_9GAMM</name>
<accession>A0ABQ5XHN4</accession>
<gene>
    <name evidence="1" type="ORF">GCM10007898_35900</name>
</gene>
<protein>
    <submittedName>
        <fullName evidence="1">Uncharacterized protein</fullName>
    </submittedName>
</protein>
<evidence type="ECO:0000313" key="2">
    <source>
        <dbReference type="Proteomes" id="UP001156627"/>
    </source>
</evidence>
<organism evidence="1 2">
    <name type="scientific">Dyella flagellata</name>
    <dbReference type="NCBI Taxonomy" id="1867833"/>
    <lineage>
        <taxon>Bacteria</taxon>
        <taxon>Pseudomonadati</taxon>
        <taxon>Pseudomonadota</taxon>
        <taxon>Gammaproteobacteria</taxon>
        <taxon>Lysobacterales</taxon>
        <taxon>Rhodanobacteraceae</taxon>
        <taxon>Dyella</taxon>
    </lineage>
</organism>
<proteinExistence type="predicted"/>
<dbReference type="EMBL" id="BSOA01000047">
    <property type="protein sequence ID" value="GLQ90015.1"/>
    <property type="molecule type" value="Genomic_DNA"/>
</dbReference>
<dbReference type="Proteomes" id="UP001156627">
    <property type="component" value="Unassembled WGS sequence"/>
</dbReference>
<comment type="caution">
    <text evidence="1">The sequence shown here is derived from an EMBL/GenBank/DDBJ whole genome shotgun (WGS) entry which is preliminary data.</text>
</comment>
<reference evidence="2" key="1">
    <citation type="journal article" date="2019" name="Int. J. Syst. Evol. Microbiol.">
        <title>The Global Catalogue of Microorganisms (GCM) 10K type strain sequencing project: providing services to taxonomists for standard genome sequencing and annotation.</title>
        <authorList>
            <consortium name="The Broad Institute Genomics Platform"/>
            <consortium name="The Broad Institute Genome Sequencing Center for Infectious Disease"/>
            <person name="Wu L."/>
            <person name="Ma J."/>
        </authorList>
    </citation>
    <scope>NUCLEOTIDE SEQUENCE [LARGE SCALE GENOMIC DNA]</scope>
    <source>
        <strain evidence="2">NBRC 111981</strain>
    </source>
</reference>
<keyword evidence="2" id="KW-1185">Reference proteome</keyword>
<evidence type="ECO:0000313" key="1">
    <source>
        <dbReference type="EMBL" id="GLQ90015.1"/>
    </source>
</evidence>
<sequence>MADDALMLVQGRFQRTPFACGAAHDHGKQDTMAVIRQALSHEREAASYDGSSDIDKQTLSCKRERLYFQIDH</sequence>